<proteinExistence type="predicted"/>
<sequence>MSKEIKAFAVNTRAYDEGDRDLGEWVSFPVTKEEIKAVYDRIGIDGTHFKEIFLDDFKTDVAGLDKILSVHTDIDELNYLALCLSELPQSELAKLEAIAEISPFKDIKSFIDFAPNVDYYVLIDGVKNAEDLGNYYLYKSGMVQMPEEWKAGIDPKAFGEHILKDELGNFTKTGYLIKSDDFWLDDYCGKGDIHKDFLVSPQAIFKPSAKEKPSVMEQLGKTKEQAVKLQSPMKKSELER</sequence>
<dbReference type="Gene3D" id="3.10.20.480">
    <property type="entry name" value="Antirestriction protein ArdA, domain 1"/>
    <property type="match status" value="1"/>
</dbReference>
<evidence type="ECO:0000313" key="2">
    <source>
        <dbReference type="EMBL" id="QAT60966.1"/>
    </source>
</evidence>
<dbReference type="KEGG" id="spoa:EQM13_04900"/>
<dbReference type="RefSeq" id="WP_128752099.1">
    <property type="nucleotide sequence ID" value="NZ_CP035282.1"/>
</dbReference>
<accession>A0A410QAE6</accession>
<dbReference type="InterPro" id="IPR009899">
    <property type="entry name" value="ArdA"/>
</dbReference>
<name>A0A410QAE6_9FIRM</name>
<reference evidence="3" key="1">
    <citation type="submission" date="2019-01" db="EMBL/GenBank/DDBJ databases">
        <title>Draft genomes of a novel of Sporanaerobacter strains.</title>
        <authorList>
            <person name="Ma S."/>
        </authorList>
    </citation>
    <scope>NUCLEOTIDE SEQUENCE [LARGE SCALE GENOMIC DNA]</scope>
    <source>
        <strain evidence="3">NJN-17</strain>
    </source>
</reference>
<keyword evidence="3" id="KW-1185">Reference proteome</keyword>
<gene>
    <name evidence="2" type="ORF">EQM13_04900</name>
</gene>
<dbReference type="Proteomes" id="UP000287969">
    <property type="component" value="Chromosome"/>
</dbReference>
<dbReference type="Pfam" id="PF07275">
    <property type="entry name" value="ArdA"/>
    <property type="match status" value="1"/>
</dbReference>
<protein>
    <submittedName>
        <fullName evidence="2">Antirestriction protein ArdA</fullName>
    </submittedName>
</protein>
<organism evidence="2 3">
    <name type="scientific">Acidilutibacter cellobiosedens</name>
    <dbReference type="NCBI Taxonomy" id="2507161"/>
    <lineage>
        <taxon>Bacteria</taxon>
        <taxon>Bacillati</taxon>
        <taxon>Bacillota</taxon>
        <taxon>Tissierellia</taxon>
        <taxon>Tissierellales</taxon>
        <taxon>Acidilutibacteraceae</taxon>
        <taxon>Acidilutibacter</taxon>
    </lineage>
</organism>
<evidence type="ECO:0000256" key="1">
    <source>
        <dbReference type="SAM" id="MobiDB-lite"/>
    </source>
</evidence>
<dbReference type="EMBL" id="CP035282">
    <property type="protein sequence ID" value="QAT60966.1"/>
    <property type="molecule type" value="Genomic_DNA"/>
</dbReference>
<evidence type="ECO:0000313" key="3">
    <source>
        <dbReference type="Proteomes" id="UP000287969"/>
    </source>
</evidence>
<dbReference type="InterPro" id="IPR041895">
    <property type="entry name" value="ArdA_dom1"/>
</dbReference>
<dbReference type="OrthoDB" id="1956554at2"/>
<feature type="region of interest" description="Disordered" evidence="1">
    <location>
        <begin position="209"/>
        <end position="240"/>
    </location>
</feature>
<dbReference type="AlphaFoldDB" id="A0A410QAE6"/>
<feature type="compositionally biased region" description="Basic and acidic residues" evidence="1">
    <location>
        <begin position="209"/>
        <end position="226"/>
    </location>
</feature>